<organism evidence="2 3">
    <name type="scientific">Frankia torreyi</name>
    <dbReference type="NCBI Taxonomy" id="1856"/>
    <lineage>
        <taxon>Bacteria</taxon>
        <taxon>Bacillati</taxon>
        <taxon>Actinomycetota</taxon>
        <taxon>Actinomycetes</taxon>
        <taxon>Frankiales</taxon>
        <taxon>Frankiaceae</taxon>
        <taxon>Frankia</taxon>
    </lineage>
</organism>
<dbReference type="PATRIC" id="fig|1502723.3.peg.4436"/>
<evidence type="ECO:0000313" key="3">
    <source>
        <dbReference type="Proteomes" id="UP000032545"/>
    </source>
</evidence>
<dbReference type="Gene3D" id="3.10.180.10">
    <property type="entry name" value="2,3-Dihydroxybiphenyl 1,2-Dioxygenase, domain 1"/>
    <property type="match status" value="1"/>
</dbReference>
<dbReference type="EMBL" id="JYFN01000042">
    <property type="protein sequence ID" value="KJE21162.1"/>
    <property type="molecule type" value="Genomic_DNA"/>
</dbReference>
<dbReference type="AlphaFoldDB" id="A0A0D8BCN7"/>
<protein>
    <submittedName>
        <fullName evidence="2">Methylmalonyl-CoA epimerase</fullName>
    </submittedName>
</protein>
<keyword evidence="3" id="KW-1185">Reference proteome</keyword>
<accession>A0A0D8BCN7</accession>
<comment type="caution">
    <text evidence="2">The sequence shown here is derived from an EMBL/GenBank/DDBJ whole genome shotgun (WGS) entry which is preliminary data.</text>
</comment>
<dbReference type="InterPro" id="IPR029068">
    <property type="entry name" value="Glyas_Bleomycin-R_OHBP_Dase"/>
</dbReference>
<reference evidence="2 3" key="2">
    <citation type="journal article" date="2016" name="Genome Announc.">
        <title>Permanent Draft Genome Sequences for Two Variants of Frankia sp. Strain CpI1, the First Frankia Strain Isolated from Root Nodules of Comptonia peregrina.</title>
        <authorList>
            <person name="Oshone R."/>
            <person name="Hurst S.G.IV."/>
            <person name="Abebe-Akele F."/>
            <person name="Simpson S."/>
            <person name="Morris K."/>
            <person name="Thomas W.K."/>
            <person name="Tisa L.S."/>
        </authorList>
    </citation>
    <scope>NUCLEOTIDE SEQUENCE [LARGE SCALE GENOMIC DNA]</scope>
    <source>
        <strain evidence="3">CpI1-S</strain>
    </source>
</reference>
<dbReference type="SUPFAM" id="SSF54593">
    <property type="entry name" value="Glyoxalase/Bleomycin resistance protein/Dihydroxybiphenyl dioxygenase"/>
    <property type="match status" value="1"/>
</dbReference>
<gene>
    <name evidence="2" type="ORF">FF36_04502</name>
</gene>
<dbReference type="RefSeq" id="WP_236705524.1">
    <property type="nucleotide sequence ID" value="NZ_JYFN01000042.1"/>
</dbReference>
<proteinExistence type="predicted"/>
<reference evidence="3" key="1">
    <citation type="submission" date="2015-02" db="EMBL/GenBank/DDBJ databases">
        <title>Draft Genome of Frankia sp. CpI1-S.</title>
        <authorList>
            <person name="Oshone R.T."/>
            <person name="Ngom M."/>
            <person name="Ghodhbane-Gtari F."/>
            <person name="Gtari M."/>
            <person name="Morris K."/>
            <person name="Thomas K."/>
            <person name="Sen A."/>
            <person name="Tisa L.S."/>
        </authorList>
    </citation>
    <scope>NUCLEOTIDE SEQUENCE [LARGE SCALE GENOMIC DNA]</scope>
    <source>
        <strain evidence="3">CpI1-S</strain>
    </source>
</reference>
<dbReference type="Pfam" id="PF13669">
    <property type="entry name" value="Glyoxalase_4"/>
    <property type="match status" value="1"/>
</dbReference>
<evidence type="ECO:0000259" key="1">
    <source>
        <dbReference type="PROSITE" id="PS51819"/>
    </source>
</evidence>
<evidence type="ECO:0000313" key="2">
    <source>
        <dbReference type="EMBL" id="KJE21162.1"/>
    </source>
</evidence>
<sequence>MTTESVFHPQAWMQAGVIPARHGAMDPPPAGARFTGVGAVEAVLAGLTFHHFAVVVADLELARELYTVSLGIDSWHTRALSGAAVHRGRPVALDGARVAIGRLGAGLVELIAPGRQPWAAREILDRRGEGIFAIGYLVDDVAAQLRVSVSAGARVEQVRPDARHPVEAYLDAGSGLLVDLVQSGSSWPA</sequence>
<dbReference type="Proteomes" id="UP000032545">
    <property type="component" value="Unassembled WGS sequence"/>
</dbReference>
<dbReference type="InterPro" id="IPR037523">
    <property type="entry name" value="VOC_core"/>
</dbReference>
<dbReference type="PROSITE" id="PS51819">
    <property type="entry name" value="VOC"/>
    <property type="match status" value="1"/>
</dbReference>
<name>A0A0D8BCN7_9ACTN</name>
<feature type="domain" description="VOC" evidence="1">
    <location>
        <begin position="48"/>
        <end position="183"/>
    </location>
</feature>